<proteinExistence type="predicted"/>
<evidence type="ECO:0000256" key="2">
    <source>
        <dbReference type="ARBA" id="ARBA00023015"/>
    </source>
</evidence>
<feature type="region of interest" description="Disordered" evidence="6">
    <location>
        <begin position="499"/>
        <end position="520"/>
    </location>
</feature>
<dbReference type="GO" id="GO:0008270">
    <property type="term" value="F:zinc ion binding"/>
    <property type="evidence" value="ECO:0007669"/>
    <property type="project" value="InterPro"/>
</dbReference>
<evidence type="ECO:0000256" key="6">
    <source>
        <dbReference type="SAM" id="MobiDB-lite"/>
    </source>
</evidence>
<keyword evidence="8" id="KW-1185">Reference proteome</keyword>
<dbReference type="InterPro" id="IPR051089">
    <property type="entry name" value="prtT"/>
</dbReference>
<sequence length="565" mass="62013">MWPVSIVATPSVQVRCLQSHVSGEPCQRCAKLDLSCVVDKSHKRITKKSKLEKLEQELDAIRQVVAVPVAAGTSAAAAAAAVAAPRTIGDKRVSGEDVDFYFDKYLELYHPLVPVLRNRDPDACYQASSTLFWIVVSVACRRYSRDPDLLAILVDNLSRDIWAVLLLPITKLETIHALLLFCAWPMPTIRLVTDPSTVLASIALNVSMIVGLHTGRGSHPEFCVGRRVNMTFTDEDAAVTWVQACILAQRAAANIGQPPPSIQLGDAPSKKALSSPEWSDLLVSYDVQRYLNRFHLAMASHVTNHGHVPESSVSDWEDEFEMLKGTLSRRDRDPDPKFLSRSNSDSDCDPDPDSDSTRLVLLTAKQEIQSYYFAYPPDNPGPNLAVNTARALLTARSIIFTALALEASPLRLLSHSPGWVFRSVVAAASLLCISALEACSICDADLPDRSANIIRGFWSQRRRIPVIGPAAMSWPNRLSAGTTFWCLARLHRNVTDLQGSVGHGPTAEPDHTSRKQSLDTNVTANATAAATTIPQNFDAFGGVDWSMFMDEFNWDDSETLFTGMS</sequence>
<dbReference type="RefSeq" id="XP_035321861.1">
    <property type="nucleotide sequence ID" value="XM_035468727.1"/>
</dbReference>
<keyword evidence="3" id="KW-0238">DNA-binding</keyword>
<evidence type="ECO:0000313" key="8">
    <source>
        <dbReference type="Proteomes" id="UP000749293"/>
    </source>
</evidence>
<evidence type="ECO:0000313" key="7">
    <source>
        <dbReference type="EMBL" id="KAF4123209.1"/>
    </source>
</evidence>
<organism evidence="7 8">
    <name type="scientific">Geosmithia morbida</name>
    <dbReference type="NCBI Taxonomy" id="1094350"/>
    <lineage>
        <taxon>Eukaryota</taxon>
        <taxon>Fungi</taxon>
        <taxon>Dikarya</taxon>
        <taxon>Ascomycota</taxon>
        <taxon>Pezizomycotina</taxon>
        <taxon>Sordariomycetes</taxon>
        <taxon>Hypocreomycetidae</taxon>
        <taxon>Hypocreales</taxon>
        <taxon>Bionectriaceae</taxon>
        <taxon>Geosmithia</taxon>
    </lineage>
</organism>
<feature type="compositionally biased region" description="Basic and acidic residues" evidence="6">
    <location>
        <begin position="508"/>
        <end position="517"/>
    </location>
</feature>
<name>A0A9P4YYA0_9HYPO</name>
<evidence type="ECO:0000256" key="3">
    <source>
        <dbReference type="ARBA" id="ARBA00023125"/>
    </source>
</evidence>
<evidence type="ECO:0000256" key="5">
    <source>
        <dbReference type="ARBA" id="ARBA00023242"/>
    </source>
</evidence>
<evidence type="ECO:0000256" key="4">
    <source>
        <dbReference type="ARBA" id="ARBA00023163"/>
    </source>
</evidence>
<accession>A0A9P4YYA0</accession>
<gene>
    <name evidence="7" type="ORF">GMORB2_6759</name>
</gene>
<dbReference type="PANTHER" id="PTHR31845:SF21">
    <property type="entry name" value="REGULATORY PROTEIN LEU3"/>
    <property type="match status" value="1"/>
</dbReference>
<keyword evidence="5" id="KW-0539">Nucleus</keyword>
<keyword evidence="2" id="KW-0805">Transcription regulation</keyword>
<dbReference type="CDD" id="cd12148">
    <property type="entry name" value="fungal_TF_MHR"/>
    <property type="match status" value="1"/>
</dbReference>
<evidence type="ECO:0000256" key="1">
    <source>
        <dbReference type="ARBA" id="ARBA00004123"/>
    </source>
</evidence>
<comment type="subcellular location">
    <subcellularLocation>
        <location evidence="1">Nucleus</location>
    </subcellularLocation>
</comment>
<feature type="compositionally biased region" description="Basic and acidic residues" evidence="6">
    <location>
        <begin position="328"/>
        <end position="338"/>
    </location>
</feature>
<dbReference type="GO" id="GO:0005634">
    <property type="term" value="C:nucleus"/>
    <property type="evidence" value="ECO:0007669"/>
    <property type="project" value="UniProtKB-SubCell"/>
</dbReference>
<protein>
    <recommendedName>
        <fullName evidence="9">Transcription factor domain-containing protein</fullName>
    </recommendedName>
</protein>
<dbReference type="EMBL" id="JAANYQ010000007">
    <property type="protein sequence ID" value="KAF4123209.1"/>
    <property type="molecule type" value="Genomic_DNA"/>
</dbReference>
<dbReference type="Gene3D" id="4.10.240.10">
    <property type="entry name" value="Zn(2)-C6 fungal-type DNA-binding domain"/>
    <property type="match status" value="1"/>
</dbReference>
<comment type="caution">
    <text evidence="7">The sequence shown here is derived from an EMBL/GenBank/DDBJ whole genome shotgun (WGS) entry which is preliminary data.</text>
</comment>
<feature type="region of interest" description="Disordered" evidence="6">
    <location>
        <begin position="327"/>
        <end position="356"/>
    </location>
</feature>
<dbReference type="InterPro" id="IPR036864">
    <property type="entry name" value="Zn2-C6_fun-type_DNA-bd_sf"/>
</dbReference>
<dbReference type="GO" id="GO:0000976">
    <property type="term" value="F:transcription cis-regulatory region binding"/>
    <property type="evidence" value="ECO:0007669"/>
    <property type="project" value="TreeGrafter"/>
</dbReference>
<evidence type="ECO:0008006" key="9">
    <source>
        <dbReference type="Google" id="ProtNLM"/>
    </source>
</evidence>
<dbReference type="GO" id="GO:0000981">
    <property type="term" value="F:DNA-binding transcription factor activity, RNA polymerase II-specific"/>
    <property type="evidence" value="ECO:0007669"/>
    <property type="project" value="InterPro"/>
</dbReference>
<keyword evidence="4" id="KW-0804">Transcription</keyword>
<dbReference type="AlphaFoldDB" id="A0A9P4YYA0"/>
<dbReference type="PANTHER" id="PTHR31845">
    <property type="entry name" value="FINGER DOMAIN PROTEIN, PUTATIVE-RELATED"/>
    <property type="match status" value="1"/>
</dbReference>
<reference evidence="7" key="1">
    <citation type="submission" date="2020-03" db="EMBL/GenBank/DDBJ databases">
        <title>Site-based positive gene gene selection in Geosmithia morbida across the United States reveals a broad range of putative effectors and factors for local host and environmental adapation.</title>
        <authorList>
            <person name="Onufrak A."/>
            <person name="Murdoch R.W."/>
            <person name="Gazis R."/>
            <person name="Huff M."/>
            <person name="Staton M."/>
            <person name="Klingeman W."/>
            <person name="Hadziabdic D."/>
        </authorList>
    </citation>
    <scope>NUCLEOTIDE SEQUENCE</scope>
    <source>
        <strain evidence="7">1262</strain>
    </source>
</reference>
<dbReference type="OrthoDB" id="2341546at2759"/>
<dbReference type="Proteomes" id="UP000749293">
    <property type="component" value="Unassembled WGS sequence"/>
</dbReference>
<dbReference type="GeneID" id="55972982"/>